<evidence type="ECO:0000313" key="2">
    <source>
        <dbReference type="Proteomes" id="UP000275137"/>
    </source>
</evidence>
<proteinExistence type="predicted"/>
<protein>
    <recommendedName>
        <fullName evidence="3">Cytochrome C oxidase subunit I</fullName>
    </recommendedName>
</protein>
<dbReference type="InterPro" id="IPR036249">
    <property type="entry name" value="Thioredoxin-like_sf"/>
</dbReference>
<dbReference type="EMBL" id="RJVP01000003">
    <property type="protein sequence ID" value="ROH86248.1"/>
    <property type="molecule type" value="Genomic_DNA"/>
</dbReference>
<evidence type="ECO:0008006" key="3">
    <source>
        <dbReference type="Google" id="ProtNLM"/>
    </source>
</evidence>
<name>A0A3N0V187_9PROT</name>
<dbReference type="Proteomes" id="UP000275137">
    <property type="component" value="Unassembled WGS sequence"/>
</dbReference>
<dbReference type="SUPFAM" id="SSF52833">
    <property type="entry name" value="Thioredoxin-like"/>
    <property type="match status" value="1"/>
</dbReference>
<reference evidence="1 2" key="1">
    <citation type="submission" date="2018-10" db="EMBL/GenBank/DDBJ databases">
        <authorList>
            <person name="Chen W.-M."/>
        </authorList>
    </citation>
    <scope>NUCLEOTIDE SEQUENCE [LARGE SCALE GENOMIC DNA]</scope>
    <source>
        <strain evidence="1 2">H-5</strain>
    </source>
</reference>
<dbReference type="AlphaFoldDB" id="A0A3N0V187"/>
<keyword evidence="2" id="KW-1185">Reference proteome</keyword>
<evidence type="ECO:0000313" key="1">
    <source>
        <dbReference type="EMBL" id="ROH86248.1"/>
    </source>
</evidence>
<comment type="caution">
    <text evidence="1">The sequence shown here is derived from an EMBL/GenBank/DDBJ whole genome shotgun (WGS) entry which is preliminary data.</text>
</comment>
<sequence length="177" mass="19837">MLLLLFIFFAAPLLLVLLMHQYDWHPQGSSRGEMLAPHPLSLPPDLQNTSGAPVSKAIWDARWSMVLVSTDCAADCQQRLHQMRQLQVSLAKDVERVQRVLVASQAPVQVLLAQYPDLHIFHQPASAIAALQQQFVRGPGLYLVDPLGNVMMFYAPEVPAADIRKDMTRLLRYAWAG</sequence>
<organism evidence="1 2">
    <name type="scientific">Pseudomethylobacillus aquaticus</name>
    <dbReference type="NCBI Taxonomy" id="2676064"/>
    <lineage>
        <taxon>Bacteria</taxon>
        <taxon>Pseudomonadati</taxon>
        <taxon>Pseudomonadota</taxon>
        <taxon>Betaproteobacteria</taxon>
        <taxon>Nitrosomonadales</taxon>
        <taxon>Methylophilaceae</taxon>
        <taxon>Pseudomethylobacillus</taxon>
    </lineage>
</organism>
<gene>
    <name evidence="1" type="ORF">ED236_07350</name>
</gene>
<accession>A0A3N0V187</accession>